<organism evidence="2 3">
    <name type="scientific">Chrysochromulina tobinii</name>
    <dbReference type="NCBI Taxonomy" id="1460289"/>
    <lineage>
        <taxon>Eukaryota</taxon>
        <taxon>Haptista</taxon>
        <taxon>Haptophyta</taxon>
        <taxon>Prymnesiophyceae</taxon>
        <taxon>Prymnesiales</taxon>
        <taxon>Chrysochromulinaceae</taxon>
        <taxon>Chrysochromulina</taxon>
    </lineage>
</organism>
<name>A0A0M0LPQ6_9EUKA</name>
<protein>
    <submittedName>
        <fullName evidence="2">Pas domain protein</fullName>
    </submittedName>
</protein>
<reference evidence="3" key="1">
    <citation type="journal article" date="2015" name="PLoS Genet.">
        <title>Genome Sequence and Transcriptome Analyses of Chrysochromulina tobin: Metabolic Tools for Enhanced Algal Fitness in the Prominent Order Prymnesiales (Haptophyceae).</title>
        <authorList>
            <person name="Hovde B.T."/>
            <person name="Deodato C.R."/>
            <person name="Hunsperger H.M."/>
            <person name="Ryken S.A."/>
            <person name="Yost W."/>
            <person name="Jha R.K."/>
            <person name="Patterson J."/>
            <person name="Monnat R.J. Jr."/>
            <person name="Barlow S.B."/>
            <person name="Starkenburg S.R."/>
            <person name="Cattolico R.A."/>
        </authorList>
    </citation>
    <scope>NUCLEOTIDE SEQUENCE</scope>
    <source>
        <strain evidence="3">CCMP291</strain>
    </source>
</reference>
<feature type="region of interest" description="Disordered" evidence="1">
    <location>
        <begin position="71"/>
        <end position="90"/>
    </location>
</feature>
<accession>A0A0M0LPQ6</accession>
<dbReference type="Proteomes" id="UP000037460">
    <property type="component" value="Unassembled WGS sequence"/>
</dbReference>
<gene>
    <name evidence="2" type="ORF">Ctob_013884</name>
</gene>
<proteinExistence type="predicted"/>
<keyword evidence="3" id="KW-1185">Reference proteome</keyword>
<evidence type="ECO:0000313" key="2">
    <source>
        <dbReference type="EMBL" id="KOO53009.1"/>
    </source>
</evidence>
<dbReference type="EMBL" id="JWZX01000421">
    <property type="protein sequence ID" value="KOO53009.1"/>
    <property type="molecule type" value="Genomic_DNA"/>
</dbReference>
<dbReference type="Gene3D" id="3.30.450.20">
    <property type="entry name" value="PAS domain"/>
    <property type="match status" value="1"/>
</dbReference>
<sequence length="138" mass="14966">MPFRHTVDIVPLADPQGEVSLFRATSRDVTRFTQEHGRCTLDTGSNQVDELDGRRAIDTCCAAFDATNEVATSSSSSSFQPKESVPRGISSKQPSMVVLTRAQAPYPIVWASEGWLDVCGYSAAEIIGMTMKLIQGPL</sequence>
<comment type="caution">
    <text evidence="2">The sequence shown here is derived from an EMBL/GenBank/DDBJ whole genome shotgun (WGS) entry which is preliminary data.</text>
</comment>
<evidence type="ECO:0000313" key="3">
    <source>
        <dbReference type="Proteomes" id="UP000037460"/>
    </source>
</evidence>
<evidence type="ECO:0000256" key="1">
    <source>
        <dbReference type="SAM" id="MobiDB-lite"/>
    </source>
</evidence>
<dbReference type="AlphaFoldDB" id="A0A0M0LPQ6"/>
<dbReference type="OrthoDB" id="447251at2759"/>